<dbReference type="AlphaFoldDB" id="A0A5N6WF17"/>
<gene>
    <name evidence="1" type="ORF">BDV41DRAFT_520988</name>
</gene>
<accession>A0A5N6WF17</accession>
<sequence length="185" mass="20831">MVPQASINKHHTSGFPNYLSSNERNINRNWAAPICGRGRSTSCFPTDVVHDILSRLKVAETAPKYGPLGFEKLRYPTLRPQWPLRRSRIVTGILGAAPRYDSFRMSSVQPVQSRLKGLVESGKDTDALKCIARRDGFIVTQVLLTSKVVDLLHNRERHRSNSGQWCPMSQCSPGWSELYPPRESA</sequence>
<organism evidence="1 2">
    <name type="scientific">Aspergillus transmontanensis</name>
    <dbReference type="NCBI Taxonomy" id="1034304"/>
    <lineage>
        <taxon>Eukaryota</taxon>
        <taxon>Fungi</taxon>
        <taxon>Dikarya</taxon>
        <taxon>Ascomycota</taxon>
        <taxon>Pezizomycotina</taxon>
        <taxon>Eurotiomycetes</taxon>
        <taxon>Eurotiomycetidae</taxon>
        <taxon>Eurotiales</taxon>
        <taxon>Aspergillaceae</taxon>
        <taxon>Aspergillus</taxon>
        <taxon>Aspergillus subgen. Circumdati</taxon>
    </lineage>
</organism>
<reference evidence="2" key="1">
    <citation type="submission" date="2019-04" db="EMBL/GenBank/DDBJ databases">
        <title>Friends and foes A comparative genomics studyof 23 Aspergillus species from section Flavi.</title>
        <authorList>
            <consortium name="DOE Joint Genome Institute"/>
            <person name="Kjaerbolling I."/>
            <person name="Vesth T."/>
            <person name="Frisvad J.C."/>
            <person name="Nybo J.L."/>
            <person name="Theobald S."/>
            <person name="Kildgaard S."/>
            <person name="Isbrandt T."/>
            <person name="Kuo A."/>
            <person name="Sato A."/>
            <person name="Lyhne E.K."/>
            <person name="Kogle M.E."/>
            <person name="Wiebenga A."/>
            <person name="Kun R.S."/>
            <person name="Lubbers R.J."/>
            <person name="Makela M.R."/>
            <person name="Barry K."/>
            <person name="Chovatia M."/>
            <person name="Clum A."/>
            <person name="Daum C."/>
            <person name="Haridas S."/>
            <person name="He G."/>
            <person name="LaButti K."/>
            <person name="Lipzen A."/>
            <person name="Mondo S."/>
            <person name="Riley R."/>
            <person name="Salamov A."/>
            <person name="Simmons B.A."/>
            <person name="Magnuson J.K."/>
            <person name="Henrissat B."/>
            <person name="Mortensen U.H."/>
            <person name="Larsen T.O."/>
            <person name="Devries R.P."/>
            <person name="Grigoriev I.V."/>
            <person name="Machida M."/>
            <person name="Baker S.E."/>
            <person name="Andersen M.R."/>
        </authorList>
    </citation>
    <scope>NUCLEOTIDE SEQUENCE [LARGE SCALE GENOMIC DNA]</scope>
    <source>
        <strain evidence="2">CBS 130015</strain>
    </source>
</reference>
<evidence type="ECO:0000313" key="1">
    <source>
        <dbReference type="EMBL" id="KAE8319098.1"/>
    </source>
</evidence>
<proteinExistence type="predicted"/>
<dbReference type="EMBL" id="ML738295">
    <property type="protein sequence ID" value="KAE8319098.1"/>
    <property type="molecule type" value="Genomic_DNA"/>
</dbReference>
<evidence type="ECO:0000313" key="2">
    <source>
        <dbReference type="Proteomes" id="UP000325433"/>
    </source>
</evidence>
<dbReference type="Proteomes" id="UP000325433">
    <property type="component" value="Unassembled WGS sequence"/>
</dbReference>
<name>A0A5N6WF17_9EURO</name>
<protein>
    <submittedName>
        <fullName evidence="1">Uncharacterized protein</fullName>
    </submittedName>
</protein>
<keyword evidence="2" id="KW-1185">Reference proteome</keyword>